<dbReference type="InterPro" id="IPR020084">
    <property type="entry name" value="NUDIX_hydrolase_CS"/>
</dbReference>
<dbReference type="PROSITE" id="PS51462">
    <property type="entry name" value="NUDIX"/>
    <property type="match status" value="1"/>
</dbReference>
<dbReference type="GO" id="GO:0016787">
    <property type="term" value="F:hydrolase activity"/>
    <property type="evidence" value="ECO:0007669"/>
    <property type="project" value="UniProtKB-KW"/>
</dbReference>
<dbReference type="EMBL" id="FNSQ01000005">
    <property type="protein sequence ID" value="SEB44899.1"/>
    <property type="molecule type" value="Genomic_DNA"/>
</dbReference>
<dbReference type="OrthoDB" id="9804442at2"/>
<accession>A0A1H4JEY6</accession>
<evidence type="ECO:0000256" key="4">
    <source>
        <dbReference type="RuleBase" id="RU003476"/>
    </source>
</evidence>
<keyword evidence="3 4" id="KW-0378">Hydrolase</keyword>
<dbReference type="InterPro" id="IPR020476">
    <property type="entry name" value="Nudix_hydrolase"/>
</dbReference>
<evidence type="ECO:0000313" key="7">
    <source>
        <dbReference type="Proteomes" id="UP000183750"/>
    </source>
</evidence>
<dbReference type="AlphaFoldDB" id="A0A1H4JEY6"/>
<evidence type="ECO:0000259" key="5">
    <source>
        <dbReference type="PROSITE" id="PS51462"/>
    </source>
</evidence>
<dbReference type="Pfam" id="PF00293">
    <property type="entry name" value="NUDIX"/>
    <property type="match status" value="1"/>
</dbReference>
<comment type="similarity">
    <text evidence="2 4">Belongs to the Nudix hydrolase family.</text>
</comment>
<proteinExistence type="inferred from homology"/>
<reference evidence="7" key="1">
    <citation type="submission" date="2016-10" db="EMBL/GenBank/DDBJ databases">
        <authorList>
            <person name="Varghese N."/>
            <person name="Submissions S."/>
        </authorList>
    </citation>
    <scope>NUCLEOTIDE SEQUENCE [LARGE SCALE GENOMIC DNA]</scope>
    <source>
        <strain evidence="7">DSM 16089</strain>
    </source>
</reference>
<organism evidence="6 7">
    <name type="scientific">Microbacterium hydrocarbonoxydans</name>
    <dbReference type="NCBI Taxonomy" id="273678"/>
    <lineage>
        <taxon>Bacteria</taxon>
        <taxon>Bacillati</taxon>
        <taxon>Actinomycetota</taxon>
        <taxon>Actinomycetes</taxon>
        <taxon>Micrococcales</taxon>
        <taxon>Microbacteriaceae</taxon>
        <taxon>Microbacterium</taxon>
    </lineage>
</organism>
<sequence length="131" mass="14298">MRIRAVAVVIDGDEVLVIHRMKGGEEYYVLPGGGIEGGESPEQACLRELREETGLDGTVVRQLLPKPEGLEAEAVYFEVSVHSRQLHLGGPEALRNGPLNSYTPTWVDLRQLTGLVPSTARQAVQIVRAGR</sequence>
<keyword evidence="7" id="KW-1185">Reference proteome</keyword>
<dbReference type="Gene3D" id="3.90.79.10">
    <property type="entry name" value="Nucleoside Triphosphate Pyrophosphohydrolase"/>
    <property type="match status" value="1"/>
</dbReference>
<dbReference type="SUPFAM" id="SSF55811">
    <property type="entry name" value="Nudix"/>
    <property type="match status" value="1"/>
</dbReference>
<dbReference type="PANTHER" id="PTHR43046:SF14">
    <property type="entry name" value="MUTT_NUDIX FAMILY PROTEIN"/>
    <property type="match status" value="1"/>
</dbReference>
<protein>
    <submittedName>
        <fullName evidence="6">NUDIX domain-containing protein</fullName>
    </submittedName>
</protein>
<dbReference type="RefSeq" id="WP_060928410.1">
    <property type="nucleotide sequence ID" value="NZ_FNSQ01000005.1"/>
</dbReference>
<gene>
    <name evidence="6" type="ORF">SAMN04489807_0790</name>
</gene>
<evidence type="ECO:0000256" key="3">
    <source>
        <dbReference type="ARBA" id="ARBA00022801"/>
    </source>
</evidence>
<dbReference type="InterPro" id="IPR015797">
    <property type="entry name" value="NUDIX_hydrolase-like_dom_sf"/>
</dbReference>
<dbReference type="Proteomes" id="UP000183750">
    <property type="component" value="Unassembled WGS sequence"/>
</dbReference>
<dbReference type="InterPro" id="IPR000086">
    <property type="entry name" value="NUDIX_hydrolase_dom"/>
</dbReference>
<comment type="cofactor">
    <cofactor evidence="1">
        <name>Mg(2+)</name>
        <dbReference type="ChEBI" id="CHEBI:18420"/>
    </cofactor>
</comment>
<feature type="domain" description="Nudix hydrolase" evidence="5">
    <location>
        <begin position="1"/>
        <end position="129"/>
    </location>
</feature>
<evidence type="ECO:0000313" key="6">
    <source>
        <dbReference type="EMBL" id="SEB44899.1"/>
    </source>
</evidence>
<dbReference type="PRINTS" id="PR00502">
    <property type="entry name" value="NUDIXFAMILY"/>
</dbReference>
<dbReference type="PROSITE" id="PS00893">
    <property type="entry name" value="NUDIX_BOX"/>
    <property type="match status" value="1"/>
</dbReference>
<evidence type="ECO:0000256" key="2">
    <source>
        <dbReference type="ARBA" id="ARBA00005582"/>
    </source>
</evidence>
<evidence type="ECO:0000256" key="1">
    <source>
        <dbReference type="ARBA" id="ARBA00001946"/>
    </source>
</evidence>
<dbReference type="PANTHER" id="PTHR43046">
    <property type="entry name" value="GDP-MANNOSE MANNOSYL HYDROLASE"/>
    <property type="match status" value="1"/>
</dbReference>
<name>A0A1H4JEY6_9MICO</name>